<dbReference type="EMBL" id="GDID01006266">
    <property type="protein sequence ID" value="JAP90340.1"/>
    <property type="molecule type" value="Transcribed_RNA"/>
</dbReference>
<accession>A0A146K080</accession>
<name>A0A146K080_9EUKA</name>
<protein>
    <submittedName>
        <fullName evidence="1">Uncharacterized protein</fullName>
    </submittedName>
</protein>
<evidence type="ECO:0000313" key="1">
    <source>
        <dbReference type="EMBL" id="JAP90340.1"/>
    </source>
</evidence>
<reference evidence="1" key="1">
    <citation type="submission" date="2015-07" db="EMBL/GenBank/DDBJ databases">
        <title>Adaptation to a free-living lifestyle via gene acquisitions in the diplomonad Trepomonas sp. PC1.</title>
        <authorList>
            <person name="Xu F."/>
            <person name="Jerlstrom-Hultqvist J."/>
            <person name="Kolisko M."/>
            <person name="Simpson A.G.B."/>
            <person name="Roger A.J."/>
            <person name="Svard S.G."/>
            <person name="Andersson J.O."/>
        </authorList>
    </citation>
    <scope>NUCLEOTIDE SEQUENCE</scope>
    <source>
        <strain evidence="1">PC1</strain>
    </source>
</reference>
<dbReference type="AlphaFoldDB" id="A0A146K080"/>
<proteinExistence type="predicted"/>
<feature type="non-terminal residue" evidence="1">
    <location>
        <position position="1"/>
    </location>
</feature>
<sequence length="884" mass="102864">EGLKCSITQQELVTEVDLSNLVSYIVLRNSKQVEQSYKCVILLFNKPDQVDEQPEMEDYNPFEVFNPFDIDITDNTMNSDYIEPNIPIKEVIERLGYLPPEHLVRQELQIALPGVSDQQVQNLIMQTLNLQTENTYDPLRTGHSFSKQESVKVKKPSKKQILMYFMSSEPVQALNRSALTSYTELLEILAPALMKAYSPQNTQGTFWGYCLRCSKSFRATHLNPDFTVEQKMQGEKSNVYERREIKKSEGDLQQQYKYIRRMNGLIKGQISESFNDVPYYEFNQSWCRINTDTGQLDKQDTKPPVIMCPFCAQDAKRLEPHQLNLDFRRRVLAIENIAQNKKIEMESVEPDLNLRRVEVEFEDVVWETVPYKHFEINQKSTRECLEFSGNQDVINELNNQFQKDVYYWVIRRPLEMPIILQQELYMSLLKENVQRQICADAFKQIDIPDPTKRYLKALGDTEMEEVEIDLPQEQVQDEQRIQDESFSSQHSEVSQQDVDFEYDPSKTIKQQLSYLPLDQIQQLSQPMLFPFKLLDYQQKINGESTDNSAELSIFRGYLDNSCQQWIAKDQKTLLNSVLNVKSCDVSQFVGMWHVEHSKGGQVLQCLLVLFKTSLSFVYKKGVKTEFQSLSELDLLNSTPNQLVRITKPLKNLLTVQFNQYSVITKLTFDIQYDRTELFLANQASLLDKQAFYPEFILTDPAAGAEIVQNLINLQNDFYFQLKDETAEFSSNLLRIASTKAIADPDLNQENTMGKVQLFDLSQNQVLFLFKAKESENKSQKDAQKQTFIVVYSQIICCVEINLKFMKIQSVNGTFRQLADLNKFIVQPKFCNDLMIYLQSNVTDQPIQSLCFVFENWKMKAQFTYLLMGELMRYGITVKLAQDYE</sequence>
<gene>
    <name evidence="1" type="ORF">TPC1_30165</name>
</gene>
<organism evidence="1">
    <name type="scientific">Trepomonas sp. PC1</name>
    <dbReference type="NCBI Taxonomy" id="1076344"/>
    <lineage>
        <taxon>Eukaryota</taxon>
        <taxon>Metamonada</taxon>
        <taxon>Diplomonadida</taxon>
        <taxon>Hexamitidae</taxon>
        <taxon>Hexamitinae</taxon>
        <taxon>Trepomonas</taxon>
    </lineage>
</organism>